<comment type="caution">
    <text evidence="1">The sequence shown here is derived from an EMBL/GenBank/DDBJ whole genome shotgun (WGS) entry which is preliminary data.</text>
</comment>
<accession>A0A4C1ZDG4</accession>
<name>A0A4C1ZDG4_EUMVA</name>
<dbReference type="EMBL" id="BGZK01001692">
    <property type="protein sequence ID" value="GBP84657.1"/>
    <property type="molecule type" value="Genomic_DNA"/>
</dbReference>
<evidence type="ECO:0000313" key="2">
    <source>
        <dbReference type="Proteomes" id="UP000299102"/>
    </source>
</evidence>
<keyword evidence="2" id="KW-1185">Reference proteome</keyword>
<gene>
    <name evidence="1" type="ORF">EVAR_58880_1</name>
</gene>
<evidence type="ECO:0000313" key="1">
    <source>
        <dbReference type="EMBL" id="GBP84657.1"/>
    </source>
</evidence>
<proteinExistence type="predicted"/>
<sequence length="91" mass="9868">MDLAVTKPVTITPSFAIRRKPHLAGRRGAEARRAPLGLLSRPLRRTRGQRNHNAAAIRVSLFTSSNETTLPAMARAASTVAQLRIQNANAT</sequence>
<dbReference type="AlphaFoldDB" id="A0A4C1ZDG4"/>
<dbReference type="Proteomes" id="UP000299102">
    <property type="component" value="Unassembled WGS sequence"/>
</dbReference>
<reference evidence="1 2" key="1">
    <citation type="journal article" date="2019" name="Commun. Biol.">
        <title>The bagworm genome reveals a unique fibroin gene that provides high tensile strength.</title>
        <authorList>
            <person name="Kono N."/>
            <person name="Nakamura H."/>
            <person name="Ohtoshi R."/>
            <person name="Tomita M."/>
            <person name="Numata K."/>
            <person name="Arakawa K."/>
        </authorList>
    </citation>
    <scope>NUCLEOTIDE SEQUENCE [LARGE SCALE GENOMIC DNA]</scope>
</reference>
<protein>
    <submittedName>
        <fullName evidence="1">Uncharacterized protein</fullName>
    </submittedName>
</protein>
<organism evidence="1 2">
    <name type="scientific">Eumeta variegata</name>
    <name type="common">Bagworm moth</name>
    <name type="synonym">Eumeta japonica</name>
    <dbReference type="NCBI Taxonomy" id="151549"/>
    <lineage>
        <taxon>Eukaryota</taxon>
        <taxon>Metazoa</taxon>
        <taxon>Ecdysozoa</taxon>
        <taxon>Arthropoda</taxon>
        <taxon>Hexapoda</taxon>
        <taxon>Insecta</taxon>
        <taxon>Pterygota</taxon>
        <taxon>Neoptera</taxon>
        <taxon>Endopterygota</taxon>
        <taxon>Lepidoptera</taxon>
        <taxon>Glossata</taxon>
        <taxon>Ditrysia</taxon>
        <taxon>Tineoidea</taxon>
        <taxon>Psychidae</taxon>
        <taxon>Oiketicinae</taxon>
        <taxon>Eumeta</taxon>
    </lineage>
</organism>